<keyword evidence="2" id="KW-0472">Membrane</keyword>
<dbReference type="InParanoid" id="A0A078AZA4"/>
<name>A0A078AZA4_STYLE</name>
<evidence type="ECO:0000313" key="4">
    <source>
        <dbReference type="Proteomes" id="UP000039865"/>
    </source>
</evidence>
<proteinExistence type="predicted"/>
<dbReference type="Proteomes" id="UP000039865">
    <property type="component" value="Unassembled WGS sequence"/>
</dbReference>
<keyword evidence="2" id="KW-1133">Transmembrane helix</keyword>
<keyword evidence="4" id="KW-1185">Reference proteome</keyword>
<dbReference type="EMBL" id="CCKQ01015923">
    <property type="protein sequence ID" value="CDW87775.1"/>
    <property type="molecule type" value="Genomic_DNA"/>
</dbReference>
<dbReference type="AlphaFoldDB" id="A0A078AZA4"/>
<gene>
    <name evidence="3" type="primary">Contig8844.g9453</name>
    <name evidence="3" type="ORF">STYLEM_16887</name>
</gene>
<protein>
    <submittedName>
        <fullName evidence="3">Uncharacterized protein</fullName>
    </submittedName>
</protein>
<feature type="transmembrane region" description="Helical" evidence="2">
    <location>
        <begin position="34"/>
        <end position="59"/>
    </location>
</feature>
<organism evidence="3 4">
    <name type="scientific">Stylonychia lemnae</name>
    <name type="common">Ciliate</name>
    <dbReference type="NCBI Taxonomy" id="5949"/>
    <lineage>
        <taxon>Eukaryota</taxon>
        <taxon>Sar</taxon>
        <taxon>Alveolata</taxon>
        <taxon>Ciliophora</taxon>
        <taxon>Intramacronucleata</taxon>
        <taxon>Spirotrichea</taxon>
        <taxon>Stichotrichia</taxon>
        <taxon>Sporadotrichida</taxon>
        <taxon>Oxytrichidae</taxon>
        <taxon>Stylonychinae</taxon>
        <taxon>Stylonychia</taxon>
    </lineage>
</organism>
<accession>A0A078AZA4</accession>
<evidence type="ECO:0000256" key="2">
    <source>
        <dbReference type="SAM" id="Phobius"/>
    </source>
</evidence>
<sequence>MLEIDQFYKNFNYWGYPSDAYAVHFVKEKPGFSFYLQFLITSMIILFVLMGFILLYYIVFEDTRKRQSIEYMQTLDLIQKKHEQMRQMAEAPPAEMPLGKGSQNDKKNN</sequence>
<feature type="region of interest" description="Disordered" evidence="1">
    <location>
        <begin position="86"/>
        <end position="109"/>
    </location>
</feature>
<reference evidence="3 4" key="1">
    <citation type="submission" date="2014-06" db="EMBL/GenBank/DDBJ databases">
        <authorList>
            <person name="Swart Estienne"/>
        </authorList>
    </citation>
    <scope>NUCLEOTIDE SEQUENCE [LARGE SCALE GENOMIC DNA]</scope>
    <source>
        <strain evidence="3 4">130c</strain>
    </source>
</reference>
<keyword evidence="2" id="KW-0812">Transmembrane</keyword>
<evidence type="ECO:0000313" key="3">
    <source>
        <dbReference type="EMBL" id="CDW87775.1"/>
    </source>
</evidence>
<evidence type="ECO:0000256" key="1">
    <source>
        <dbReference type="SAM" id="MobiDB-lite"/>
    </source>
</evidence>